<name>A0A1Q9DFZ5_SYMMI</name>
<gene>
    <name evidence="2" type="ORF">AK812_SmicGene23920</name>
</gene>
<dbReference type="EMBL" id="LSRX01000557">
    <property type="protein sequence ID" value="OLP94092.1"/>
    <property type="molecule type" value="Genomic_DNA"/>
</dbReference>
<comment type="caution">
    <text evidence="2">The sequence shown here is derived from an EMBL/GenBank/DDBJ whole genome shotgun (WGS) entry which is preliminary data.</text>
</comment>
<reference evidence="2 3" key="1">
    <citation type="submission" date="2016-02" db="EMBL/GenBank/DDBJ databases">
        <title>Genome analysis of coral dinoflagellate symbionts highlights evolutionary adaptations to a symbiotic lifestyle.</title>
        <authorList>
            <person name="Aranda M."/>
            <person name="Li Y."/>
            <person name="Liew Y.J."/>
            <person name="Baumgarten S."/>
            <person name="Simakov O."/>
            <person name="Wilson M."/>
            <person name="Piel J."/>
            <person name="Ashoor H."/>
            <person name="Bougouffa S."/>
            <person name="Bajic V.B."/>
            <person name="Ryu T."/>
            <person name="Ravasi T."/>
            <person name="Bayer T."/>
            <person name="Micklem G."/>
            <person name="Kim H."/>
            <person name="Bhak J."/>
            <person name="Lajeunesse T.C."/>
            <person name="Voolstra C.R."/>
        </authorList>
    </citation>
    <scope>NUCLEOTIDE SEQUENCE [LARGE SCALE GENOMIC DNA]</scope>
    <source>
        <strain evidence="2 3">CCMP2467</strain>
    </source>
</reference>
<dbReference type="AlphaFoldDB" id="A0A1Q9DFZ5"/>
<dbReference type="Proteomes" id="UP000186817">
    <property type="component" value="Unassembled WGS sequence"/>
</dbReference>
<sequence length="645" mass="69738">MRGLCVYAGQFVMDKSIAFQEKIAAALEQTSVEMMVSRMMAKRDSLLALIQPELVEEGDTTENGEDETEDEDEDEMMKTPTRQIPRDRIAICVPKLDAPLFESSKKIAEFSKYAKAEGTAEVRRGIALLYIGYEARKRFRTGRGTLQDRRLLAQHHGSMPPSTKKEGKAAGKTKSDDRAPTTKLEFGYPPDLTNALKAISDRATQDLWQGSAGIGGGEPTAEQLAQRHANMIHRLSKRIAGDVRAKEALKTALTQWTASLGHHLAALVPRVQAISQKLDDDLSEACQEMQTAAVISATSQEKILHAQAQLGPTWSSLQEQEIYRIAGALRAFGAVQPSGQPISSASGLGGGFTVSTAPFPGRGADANQALILGPMSPMSSSSTLTLGMATPAMGSGMAATTTSLPEGRVSRWQKRPSKSGSDRPGKSPRRDLQPPWSQVATGRTPEGIPRTAATEIEADVELIPDHTQPLESPSWFTAWLQVTSFAVSQGSELIGELASNAEQDSMLPLHPDSQLEDATVVQAQALWLELGQMVATPNEGLMAGLYAKLRDFLQMVRLCPNALPRLQQGLVLAMQVTLGNILDPYSYAPSTAQEWLYPSILLEHGGPFVGYIPPLVSAQIPVQVLATLPCPYVPVEPSMPDNNEL</sequence>
<evidence type="ECO:0000313" key="3">
    <source>
        <dbReference type="Proteomes" id="UP000186817"/>
    </source>
</evidence>
<proteinExistence type="predicted"/>
<feature type="region of interest" description="Disordered" evidence="1">
    <location>
        <begin position="54"/>
        <end position="80"/>
    </location>
</feature>
<accession>A0A1Q9DFZ5</accession>
<feature type="compositionally biased region" description="Basic and acidic residues" evidence="1">
    <location>
        <begin position="420"/>
        <end position="432"/>
    </location>
</feature>
<organism evidence="2 3">
    <name type="scientific">Symbiodinium microadriaticum</name>
    <name type="common">Dinoflagellate</name>
    <name type="synonym">Zooxanthella microadriatica</name>
    <dbReference type="NCBI Taxonomy" id="2951"/>
    <lineage>
        <taxon>Eukaryota</taxon>
        <taxon>Sar</taxon>
        <taxon>Alveolata</taxon>
        <taxon>Dinophyceae</taxon>
        <taxon>Suessiales</taxon>
        <taxon>Symbiodiniaceae</taxon>
        <taxon>Symbiodinium</taxon>
    </lineage>
</organism>
<keyword evidence="3" id="KW-1185">Reference proteome</keyword>
<feature type="compositionally biased region" description="Acidic residues" evidence="1">
    <location>
        <begin position="54"/>
        <end position="75"/>
    </location>
</feature>
<protein>
    <submittedName>
        <fullName evidence="2">Uncharacterized protein</fullName>
    </submittedName>
</protein>
<feature type="region of interest" description="Disordered" evidence="1">
    <location>
        <begin position="155"/>
        <end position="186"/>
    </location>
</feature>
<evidence type="ECO:0000256" key="1">
    <source>
        <dbReference type="SAM" id="MobiDB-lite"/>
    </source>
</evidence>
<dbReference type="OrthoDB" id="441852at2759"/>
<feature type="compositionally biased region" description="Basic and acidic residues" evidence="1">
    <location>
        <begin position="163"/>
        <end position="180"/>
    </location>
</feature>
<evidence type="ECO:0000313" key="2">
    <source>
        <dbReference type="EMBL" id="OLP94092.1"/>
    </source>
</evidence>
<feature type="region of interest" description="Disordered" evidence="1">
    <location>
        <begin position="389"/>
        <end position="448"/>
    </location>
</feature>